<evidence type="ECO:0000259" key="14">
    <source>
        <dbReference type="PROSITE" id="PS50042"/>
    </source>
</evidence>
<feature type="region of interest" description="Disordered" evidence="13">
    <location>
        <begin position="620"/>
        <end position="648"/>
    </location>
</feature>
<evidence type="ECO:0000256" key="6">
    <source>
        <dbReference type="ARBA" id="ARBA00022692"/>
    </source>
</evidence>
<feature type="transmembrane region" description="Helical" evidence="12">
    <location>
        <begin position="374"/>
        <end position="399"/>
    </location>
</feature>
<gene>
    <name evidence="12" type="primary">nhaA</name>
    <name evidence="16" type="ORF">SAMN05660209_03721</name>
</gene>
<comment type="function">
    <text evidence="12">Na(+)/H(+) antiporter that extrudes sodium in exchange for external protons.</text>
</comment>
<feature type="transmembrane region" description="Helical" evidence="12">
    <location>
        <begin position="411"/>
        <end position="428"/>
    </location>
</feature>
<dbReference type="EMBL" id="FNOT01000011">
    <property type="protein sequence ID" value="SDY78617.1"/>
    <property type="molecule type" value="Genomic_DNA"/>
</dbReference>
<dbReference type="Gene3D" id="3.40.30.10">
    <property type="entry name" value="Glutaredoxin"/>
    <property type="match status" value="1"/>
</dbReference>
<evidence type="ECO:0000256" key="7">
    <source>
        <dbReference type="ARBA" id="ARBA00022989"/>
    </source>
</evidence>
<feature type="transmembrane region" description="Helical" evidence="12">
    <location>
        <begin position="224"/>
        <end position="253"/>
    </location>
</feature>
<evidence type="ECO:0000256" key="11">
    <source>
        <dbReference type="ARBA" id="ARBA00023201"/>
    </source>
</evidence>
<keyword evidence="10 12" id="KW-0472">Membrane</keyword>
<keyword evidence="7 12" id="KW-1133">Transmembrane helix</keyword>
<feature type="transmembrane region" description="Helical" evidence="12">
    <location>
        <begin position="142"/>
        <end position="164"/>
    </location>
</feature>
<dbReference type="SUPFAM" id="SSF51206">
    <property type="entry name" value="cAMP-binding domain-like"/>
    <property type="match status" value="1"/>
</dbReference>
<dbReference type="PROSITE" id="PS50042">
    <property type="entry name" value="CNMP_BINDING_3"/>
    <property type="match status" value="1"/>
</dbReference>
<dbReference type="InterPro" id="IPR000595">
    <property type="entry name" value="cNMP-bd_dom"/>
</dbReference>
<dbReference type="InterPro" id="IPR023171">
    <property type="entry name" value="Na/H_antiporter_dom_sf"/>
</dbReference>
<dbReference type="RefSeq" id="WP_170856846.1">
    <property type="nucleotide sequence ID" value="NZ_FNOT01000011.1"/>
</dbReference>
<evidence type="ECO:0000256" key="5">
    <source>
        <dbReference type="ARBA" id="ARBA00022475"/>
    </source>
</evidence>
<organism evidence="16 17">
    <name type="scientific">Geodermatophilus africanus</name>
    <dbReference type="NCBI Taxonomy" id="1137993"/>
    <lineage>
        <taxon>Bacteria</taxon>
        <taxon>Bacillati</taxon>
        <taxon>Actinomycetota</taxon>
        <taxon>Actinomycetes</taxon>
        <taxon>Geodermatophilales</taxon>
        <taxon>Geodermatophilaceae</taxon>
        <taxon>Geodermatophilus</taxon>
    </lineage>
</organism>
<keyword evidence="6 12" id="KW-0812">Transmembrane</keyword>
<dbReference type="Pfam" id="PF00027">
    <property type="entry name" value="cNMP_binding"/>
    <property type="match status" value="1"/>
</dbReference>
<dbReference type="Gene3D" id="1.20.1530.10">
    <property type="entry name" value="Na+/H+ antiporter like domain"/>
    <property type="match status" value="1"/>
</dbReference>
<sequence>MSTSVAQQSTSGGAGLLARVAPLRQRLRTEAGSAGLLLAATVAALLWANSPWGESYDRFWHTEFAVRFAGAELALDLQHWVNDGLMVFFFFVVGLEIKRELVMGELTDRRRAAVPALAAITGLAVPALVYVTFTLGGEAASAWGVVISTDTAFLLGVLALVGPACPAQLRLFLLTLAIADDVGALTVIALFYTDDLALGPLALAVCGLALMIGLRYLHVWRGPAYLVLGIAVWVAMYLSGVHPTLAGVVIALFTPAYPARREEVEDAARRARAYQQSPNPEFARAARLSIDRSVSASERLQQLWQPWTSFVIVPVFALANAGVPLTGGTLATAATSPVTLGVVAGLVLGKLVGILLGTGLAVRLRLGELAPGLTWLQLAGGAALSGIGFTISLFIVDLAFDDEALADQARVGVLAASVLAALLGWALFRAADRRRPPGTGGRPVLLDPPVDPTRDHVRGPVDAPLTLVEYGDFECPFCGRATGSVEELRARFGDRLRYVFRHVPLVDVHPHARLAAEAAEAADAQGRFWELHDRLFAGQDRLTAVDLLEHAAAAGLDVPRFARDLGSGRFARRVEQDVESAEASGVAGTPTFFVNGRRHTGPFDTDSLAEALLAAAEEQGLPPAGDDDRKGLATPALGPRRREPRPGADDVAVELPADLPETPDRDDAFPRLTDAQLALLERAGTRRWVVPGDTLFRAGDPGYEFQVVLSGAVAVVEDLGQSGQRVISVHGERRFLGELDLFSTAPVSLTALVLRAGEVIAVPDDRMRDVVHADAELKELVLRAFLIRRSILLELAADLRIVGRADSLDSRRLQDFARRRRLDAVFVDLDSTGDGAVLLAELGVSEDDLPVVVWRHGGVLRNPTDDEVLAAVESGA</sequence>
<dbReference type="GO" id="GO:0005886">
    <property type="term" value="C:plasma membrane"/>
    <property type="evidence" value="ECO:0007669"/>
    <property type="project" value="UniProtKB-SubCell"/>
</dbReference>
<protein>
    <recommendedName>
        <fullName evidence="12">Na(+)/H(+) antiporter NhaA</fullName>
    </recommendedName>
    <alternativeName>
        <fullName evidence="12">Sodium/proton antiporter NhaA</fullName>
    </alternativeName>
</protein>
<feature type="transmembrane region" description="Helical" evidence="12">
    <location>
        <begin position="338"/>
        <end position="362"/>
    </location>
</feature>
<feature type="transmembrane region" description="Helical" evidence="12">
    <location>
        <begin position="307"/>
        <end position="326"/>
    </location>
</feature>
<dbReference type="InterPro" id="IPR014710">
    <property type="entry name" value="RmlC-like_jellyroll"/>
</dbReference>
<dbReference type="Proteomes" id="UP000198921">
    <property type="component" value="Unassembled WGS sequence"/>
</dbReference>
<evidence type="ECO:0000313" key="16">
    <source>
        <dbReference type="EMBL" id="SDY78617.1"/>
    </source>
</evidence>
<accession>A0A1H3MPM7</accession>
<evidence type="ECO:0000256" key="8">
    <source>
        <dbReference type="ARBA" id="ARBA00023053"/>
    </source>
</evidence>
<keyword evidence="3 12" id="KW-0813">Transport</keyword>
<dbReference type="CDD" id="cd00038">
    <property type="entry name" value="CAP_ED"/>
    <property type="match status" value="1"/>
</dbReference>
<comment type="catalytic activity">
    <reaction evidence="12">
        <text>Na(+)(in) + 2 H(+)(out) = Na(+)(out) + 2 H(+)(in)</text>
        <dbReference type="Rhea" id="RHEA:29251"/>
        <dbReference type="ChEBI" id="CHEBI:15378"/>
        <dbReference type="ChEBI" id="CHEBI:29101"/>
    </reaction>
</comment>
<dbReference type="PANTHER" id="PTHR30341">
    <property type="entry name" value="SODIUM ION/PROTON ANTIPORTER NHAA-RELATED"/>
    <property type="match status" value="1"/>
</dbReference>
<dbReference type="InterPro" id="IPR004670">
    <property type="entry name" value="NhaA"/>
</dbReference>
<dbReference type="InterPro" id="IPR018490">
    <property type="entry name" value="cNMP-bd_dom_sf"/>
</dbReference>
<dbReference type="Pfam" id="PF13462">
    <property type="entry name" value="Thioredoxin_4"/>
    <property type="match status" value="1"/>
</dbReference>
<evidence type="ECO:0000256" key="12">
    <source>
        <dbReference type="HAMAP-Rule" id="MF_01844"/>
    </source>
</evidence>
<dbReference type="STRING" id="1137993.SAMN05660209_03721"/>
<feature type="transmembrane region" description="Helical" evidence="12">
    <location>
        <begin position="31"/>
        <end position="48"/>
    </location>
</feature>
<evidence type="ECO:0000256" key="13">
    <source>
        <dbReference type="SAM" id="MobiDB-lite"/>
    </source>
</evidence>
<dbReference type="PANTHER" id="PTHR30341:SF0">
    <property type="entry name" value="NA(+)_H(+) ANTIPORTER NHAA"/>
    <property type="match status" value="1"/>
</dbReference>
<comment type="similarity">
    <text evidence="12">Belongs to the NhaA Na(+)/H(+) (TC 2.A.33) antiporter family.</text>
</comment>
<dbReference type="Gene3D" id="2.60.120.10">
    <property type="entry name" value="Jelly Rolls"/>
    <property type="match status" value="1"/>
</dbReference>
<comment type="subcellular location">
    <subcellularLocation>
        <location evidence="1">Cell inner membrane</location>
        <topology evidence="1">Multi-pass membrane protein</topology>
    </subcellularLocation>
    <subcellularLocation>
        <location evidence="12">Cell membrane</location>
        <topology evidence="12">Multi-pass membrane protein</topology>
    </subcellularLocation>
</comment>
<evidence type="ECO:0000256" key="10">
    <source>
        <dbReference type="ARBA" id="ARBA00023136"/>
    </source>
</evidence>
<dbReference type="GO" id="GO:0015385">
    <property type="term" value="F:sodium:proton antiporter activity"/>
    <property type="evidence" value="ECO:0007669"/>
    <property type="project" value="UniProtKB-UniRule"/>
</dbReference>
<proteinExistence type="inferred from homology"/>
<dbReference type="GO" id="GO:0006885">
    <property type="term" value="P:regulation of pH"/>
    <property type="evidence" value="ECO:0007669"/>
    <property type="project" value="UniProtKB-UniRule"/>
</dbReference>
<name>A0A1H3MPM7_9ACTN</name>
<evidence type="ECO:0000256" key="4">
    <source>
        <dbReference type="ARBA" id="ARBA00022449"/>
    </source>
</evidence>
<evidence type="ECO:0000256" key="3">
    <source>
        <dbReference type="ARBA" id="ARBA00022448"/>
    </source>
</evidence>
<comment type="similarity">
    <text evidence="2">In the N-terminal section; belongs to the NhaA Na(+)/H(+) (TC 2.A.33) antiporter family.</text>
</comment>
<dbReference type="AlphaFoldDB" id="A0A1H3MPM7"/>
<feature type="domain" description="Thioredoxin" evidence="15">
    <location>
        <begin position="435"/>
        <end position="618"/>
    </location>
</feature>
<dbReference type="NCBIfam" id="TIGR00773">
    <property type="entry name" value="NhaA"/>
    <property type="match status" value="1"/>
</dbReference>
<feature type="transmembrane region" description="Helical" evidence="12">
    <location>
        <begin position="77"/>
        <end position="95"/>
    </location>
</feature>
<feature type="domain" description="Cyclic nucleotide-binding" evidence="14">
    <location>
        <begin position="668"/>
        <end position="788"/>
    </location>
</feature>
<dbReference type="InterPro" id="IPR013766">
    <property type="entry name" value="Thioredoxin_domain"/>
</dbReference>
<dbReference type="InterPro" id="IPR036249">
    <property type="entry name" value="Thioredoxin-like_sf"/>
</dbReference>
<dbReference type="SUPFAM" id="SSF52833">
    <property type="entry name" value="Thioredoxin-like"/>
    <property type="match status" value="1"/>
</dbReference>
<feature type="transmembrane region" description="Helical" evidence="12">
    <location>
        <begin position="198"/>
        <end position="217"/>
    </location>
</feature>
<evidence type="ECO:0000256" key="2">
    <source>
        <dbReference type="ARBA" id="ARBA00007006"/>
    </source>
</evidence>
<keyword evidence="5 12" id="KW-1003">Cell membrane</keyword>
<evidence type="ECO:0000259" key="15">
    <source>
        <dbReference type="PROSITE" id="PS51352"/>
    </source>
</evidence>
<dbReference type="PROSITE" id="PS51352">
    <property type="entry name" value="THIOREDOXIN_2"/>
    <property type="match status" value="1"/>
</dbReference>
<keyword evidence="8 12" id="KW-0915">Sodium</keyword>
<dbReference type="Pfam" id="PF06965">
    <property type="entry name" value="Na_H_antiport_1"/>
    <property type="match status" value="1"/>
</dbReference>
<feature type="transmembrane region" description="Helical" evidence="12">
    <location>
        <begin position="116"/>
        <end position="136"/>
    </location>
</feature>
<dbReference type="HAMAP" id="MF_01844">
    <property type="entry name" value="NhaA"/>
    <property type="match status" value="1"/>
</dbReference>
<evidence type="ECO:0000313" key="17">
    <source>
        <dbReference type="Proteomes" id="UP000198921"/>
    </source>
</evidence>
<feature type="transmembrane region" description="Helical" evidence="12">
    <location>
        <begin position="171"/>
        <end position="192"/>
    </location>
</feature>
<dbReference type="InterPro" id="IPR012336">
    <property type="entry name" value="Thioredoxin-like_fold"/>
</dbReference>
<keyword evidence="9 12" id="KW-0406">Ion transport</keyword>
<keyword evidence="17" id="KW-1185">Reference proteome</keyword>
<keyword evidence="4 12" id="KW-0050">Antiport</keyword>
<evidence type="ECO:0000256" key="9">
    <source>
        <dbReference type="ARBA" id="ARBA00023065"/>
    </source>
</evidence>
<dbReference type="SMART" id="SM00100">
    <property type="entry name" value="cNMP"/>
    <property type="match status" value="1"/>
</dbReference>
<reference evidence="17" key="1">
    <citation type="submission" date="2016-10" db="EMBL/GenBank/DDBJ databases">
        <authorList>
            <person name="Varghese N."/>
            <person name="Submissions S."/>
        </authorList>
    </citation>
    <scope>NUCLEOTIDE SEQUENCE [LARGE SCALE GENOMIC DNA]</scope>
    <source>
        <strain evidence="17">DSM 45422</strain>
    </source>
</reference>
<evidence type="ECO:0000256" key="1">
    <source>
        <dbReference type="ARBA" id="ARBA00004429"/>
    </source>
</evidence>
<keyword evidence="11 12" id="KW-0739">Sodium transport</keyword>